<keyword evidence="8 10" id="KW-0472">Membrane</keyword>
<dbReference type="PANTHER" id="PTHR43823">
    <property type="entry name" value="SPORULATION PROTEIN YKVU"/>
    <property type="match status" value="1"/>
</dbReference>
<evidence type="ECO:0000256" key="10">
    <source>
        <dbReference type="SAM" id="Phobius"/>
    </source>
</evidence>
<evidence type="ECO:0000256" key="4">
    <source>
        <dbReference type="ARBA" id="ARBA00022448"/>
    </source>
</evidence>
<dbReference type="CDD" id="cd13143">
    <property type="entry name" value="MATE_MepA_like"/>
    <property type="match status" value="1"/>
</dbReference>
<protein>
    <recommendedName>
        <fullName evidence="3">Multidrug export protein MepA</fullName>
    </recommendedName>
</protein>
<feature type="transmembrane region" description="Helical" evidence="10">
    <location>
        <begin position="171"/>
        <end position="192"/>
    </location>
</feature>
<name>A0A7X2NQK5_9FIRM</name>
<dbReference type="Pfam" id="PF01554">
    <property type="entry name" value="MatE"/>
    <property type="match status" value="2"/>
</dbReference>
<feature type="transmembrane region" description="Helical" evidence="10">
    <location>
        <begin position="364"/>
        <end position="385"/>
    </location>
</feature>
<sequence length="456" mass="49607">MSTNQKQAEEQFRRMTETPVGKLILGLSIPTIISMMVTNIYNMADTYFVGTIGTSASGATGVVFGLMAIFQAFGFMFGHGAGSNISRRLGSKNIKEAREFSSTSFYLSILAGLIFMAVGLIWMDPLMRLLGSTDTILPYSRTYAFYILIAGPAMTSSCVMNNILRYEGKAFYAMIGLTAGGILNIFGDAYFVRVCGMGIAGAGLSTTISQYISMGILLIPYLQKKTQSSFSIWYFTHRFSVVETIVKDGLPSLARQGLNSVSTMVLNNYAGIYGDAAIAAISICTRLVNFLFCIAIGIGQGFQPVSGFNFGAKLYSRVKAGFDYALKSGFVIMLGLGVLGYLNAEPLVRIFRDDPEVTAIGRVALRWQCLSLWFMPMSMYGNMLFQSIGISKTATFLASLRSGIVLIPVIIIFTSCFGLSGLEMAQAVSEAISSLITLPFVWSFFHHLPPDGCEYS</sequence>
<dbReference type="GO" id="GO:0015297">
    <property type="term" value="F:antiporter activity"/>
    <property type="evidence" value="ECO:0007669"/>
    <property type="project" value="InterPro"/>
</dbReference>
<feature type="transmembrane region" description="Helical" evidence="10">
    <location>
        <begin position="103"/>
        <end position="123"/>
    </location>
</feature>
<keyword evidence="9" id="KW-0046">Antibiotic resistance</keyword>
<feature type="transmembrane region" description="Helical" evidence="10">
    <location>
        <begin position="20"/>
        <end position="41"/>
    </location>
</feature>
<feature type="transmembrane region" description="Helical" evidence="10">
    <location>
        <begin position="324"/>
        <end position="344"/>
    </location>
</feature>
<evidence type="ECO:0000256" key="3">
    <source>
        <dbReference type="ARBA" id="ARBA00022106"/>
    </source>
</evidence>
<dbReference type="InterPro" id="IPR045070">
    <property type="entry name" value="MATE_MepA-like"/>
</dbReference>
<comment type="caution">
    <text evidence="11">The sequence shown here is derived from an EMBL/GenBank/DDBJ whole genome shotgun (WGS) entry which is preliminary data.</text>
</comment>
<dbReference type="RefSeq" id="WP_154502788.1">
    <property type="nucleotide sequence ID" value="NZ_VUMN01000003.1"/>
</dbReference>
<accession>A0A7X2NQK5</accession>
<dbReference type="InterPro" id="IPR002528">
    <property type="entry name" value="MATE_fam"/>
</dbReference>
<evidence type="ECO:0000313" key="11">
    <source>
        <dbReference type="EMBL" id="MSS57749.1"/>
    </source>
</evidence>
<reference evidence="11 12" key="1">
    <citation type="submission" date="2019-08" db="EMBL/GenBank/DDBJ databases">
        <title>In-depth cultivation of the pig gut microbiome towards novel bacterial diversity and tailored functional studies.</title>
        <authorList>
            <person name="Wylensek D."/>
            <person name="Hitch T.C.A."/>
            <person name="Clavel T."/>
        </authorList>
    </citation>
    <scope>NUCLEOTIDE SEQUENCE [LARGE SCALE GENOMIC DNA]</scope>
    <source>
        <strain evidence="11 12">Oil+RF-744-GAM-WT-6</strain>
    </source>
</reference>
<gene>
    <name evidence="11" type="ORF">FYJ51_02365</name>
</gene>
<dbReference type="GO" id="GO:0042910">
    <property type="term" value="F:xenobiotic transmembrane transporter activity"/>
    <property type="evidence" value="ECO:0007669"/>
    <property type="project" value="InterPro"/>
</dbReference>
<dbReference type="AlphaFoldDB" id="A0A7X2NQK5"/>
<proteinExistence type="inferred from homology"/>
<feature type="transmembrane region" description="Helical" evidence="10">
    <location>
        <begin position="198"/>
        <end position="222"/>
    </location>
</feature>
<evidence type="ECO:0000256" key="8">
    <source>
        <dbReference type="ARBA" id="ARBA00023136"/>
    </source>
</evidence>
<dbReference type="NCBIfam" id="TIGR00797">
    <property type="entry name" value="matE"/>
    <property type="match status" value="1"/>
</dbReference>
<evidence type="ECO:0000256" key="1">
    <source>
        <dbReference type="ARBA" id="ARBA00004651"/>
    </source>
</evidence>
<comment type="subcellular location">
    <subcellularLocation>
        <location evidence="1">Cell membrane</location>
        <topology evidence="1">Multi-pass membrane protein</topology>
    </subcellularLocation>
</comment>
<evidence type="ECO:0000256" key="2">
    <source>
        <dbReference type="ARBA" id="ARBA00008417"/>
    </source>
</evidence>
<dbReference type="Proteomes" id="UP000461880">
    <property type="component" value="Unassembled WGS sequence"/>
</dbReference>
<feature type="transmembrane region" description="Helical" evidence="10">
    <location>
        <begin position="397"/>
        <end position="421"/>
    </location>
</feature>
<dbReference type="PIRSF" id="PIRSF006603">
    <property type="entry name" value="DinF"/>
    <property type="match status" value="1"/>
</dbReference>
<evidence type="ECO:0000256" key="6">
    <source>
        <dbReference type="ARBA" id="ARBA00022692"/>
    </source>
</evidence>
<keyword evidence="12" id="KW-1185">Reference proteome</keyword>
<evidence type="ECO:0000256" key="5">
    <source>
        <dbReference type="ARBA" id="ARBA00022475"/>
    </source>
</evidence>
<keyword evidence="5" id="KW-1003">Cell membrane</keyword>
<dbReference type="EMBL" id="VUMN01000003">
    <property type="protein sequence ID" value="MSS57749.1"/>
    <property type="molecule type" value="Genomic_DNA"/>
</dbReference>
<organism evidence="11 12">
    <name type="scientific">Stecheria intestinalis</name>
    <dbReference type="NCBI Taxonomy" id="2606630"/>
    <lineage>
        <taxon>Bacteria</taxon>
        <taxon>Bacillati</taxon>
        <taxon>Bacillota</taxon>
        <taxon>Erysipelotrichia</taxon>
        <taxon>Erysipelotrichales</taxon>
        <taxon>Erysipelotrichaceae</taxon>
        <taxon>Stecheria</taxon>
    </lineage>
</organism>
<feature type="transmembrane region" description="Helical" evidence="10">
    <location>
        <begin position="61"/>
        <end position="82"/>
    </location>
</feature>
<dbReference type="GO" id="GO:0005886">
    <property type="term" value="C:plasma membrane"/>
    <property type="evidence" value="ECO:0007669"/>
    <property type="project" value="UniProtKB-SubCell"/>
</dbReference>
<keyword evidence="6 10" id="KW-0812">Transmembrane</keyword>
<feature type="transmembrane region" description="Helical" evidence="10">
    <location>
        <begin position="143"/>
        <end position="164"/>
    </location>
</feature>
<dbReference type="InterPro" id="IPR048279">
    <property type="entry name" value="MdtK-like"/>
</dbReference>
<evidence type="ECO:0000256" key="9">
    <source>
        <dbReference type="ARBA" id="ARBA00023251"/>
    </source>
</evidence>
<dbReference type="GO" id="GO:0046677">
    <property type="term" value="P:response to antibiotic"/>
    <property type="evidence" value="ECO:0007669"/>
    <property type="project" value="UniProtKB-KW"/>
</dbReference>
<dbReference type="PANTHER" id="PTHR43823:SF3">
    <property type="entry name" value="MULTIDRUG EXPORT PROTEIN MEPA"/>
    <property type="match status" value="1"/>
</dbReference>
<evidence type="ECO:0000313" key="12">
    <source>
        <dbReference type="Proteomes" id="UP000461880"/>
    </source>
</evidence>
<dbReference type="InterPro" id="IPR051327">
    <property type="entry name" value="MATE_MepA_subfamily"/>
</dbReference>
<comment type="similarity">
    <text evidence="2">Belongs to the multi antimicrobial extrusion (MATE) (TC 2.A.66.1) family. MepA subfamily.</text>
</comment>
<keyword evidence="4" id="KW-0813">Transport</keyword>
<evidence type="ECO:0000256" key="7">
    <source>
        <dbReference type="ARBA" id="ARBA00022989"/>
    </source>
</evidence>
<keyword evidence="7 10" id="KW-1133">Transmembrane helix</keyword>